<dbReference type="Proteomes" id="UP000708208">
    <property type="component" value="Unassembled WGS sequence"/>
</dbReference>
<dbReference type="OrthoDB" id="6375767at2759"/>
<dbReference type="EMBL" id="CAJVCH010142691">
    <property type="protein sequence ID" value="CAG7726989.1"/>
    <property type="molecule type" value="Genomic_DNA"/>
</dbReference>
<organism evidence="1 2">
    <name type="scientific">Allacma fusca</name>
    <dbReference type="NCBI Taxonomy" id="39272"/>
    <lineage>
        <taxon>Eukaryota</taxon>
        <taxon>Metazoa</taxon>
        <taxon>Ecdysozoa</taxon>
        <taxon>Arthropoda</taxon>
        <taxon>Hexapoda</taxon>
        <taxon>Collembola</taxon>
        <taxon>Symphypleona</taxon>
        <taxon>Sminthuridae</taxon>
        <taxon>Allacma</taxon>
    </lineage>
</organism>
<gene>
    <name evidence="1" type="ORF">AFUS01_LOCUS15862</name>
</gene>
<reference evidence="1" key="1">
    <citation type="submission" date="2021-06" db="EMBL/GenBank/DDBJ databases">
        <authorList>
            <person name="Hodson N. C."/>
            <person name="Mongue J. A."/>
            <person name="Jaron S. K."/>
        </authorList>
    </citation>
    <scope>NUCLEOTIDE SEQUENCE</scope>
</reference>
<protein>
    <submittedName>
        <fullName evidence="1">Uncharacterized protein</fullName>
    </submittedName>
</protein>
<keyword evidence="2" id="KW-1185">Reference proteome</keyword>
<name>A0A8J2JX54_9HEXA</name>
<feature type="non-terminal residue" evidence="1">
    <location>
        <position position="33"/>
    </location>
</feature>
<evidence type="ECO:0000313" key="2">
    <source>
        <dbReference type="Proteomes" id="UP000708208"/>
    </source>
</evidence>
<proteinExistence type="predicted"/>
<sequence length="33" mass="3447">APGITYIWVGKGASDEEKAMAKNVDAIVSPGRD</sequence>
<comment type="caution">
    <text evidence="1">The sequence shown here is derived from an EMBL/GenBank/DDBJ whole genome shotgun (WGS) entry which is preliminary data.</text>
</comment>
<evidence type="ECO:0000313" key="1">
    <source>
        <dbReference type="EMBL" id="CAG7726989.1"/>
    </source>
</evidence>
<accession>A0A8J2JX54</accession>
<feature type="non-terminal residue" evidence="1">
    <location>
        <position position="1"/>
    </location>
</feature>
<dbReference type="AlphaFoldDB" id="A0A8J2JX54"/>